<dbReference type="InterPro" id="IPR035965">
    <property type="entry name" value="PAS-like_dom_sf"/>
</dbReference>
<dbReference type="SUPFAM" id="SSF55073">
    <property type="entry name" value="Nucleotide cyclase"/>
    <property type="match status" value="1"/>
</dbReference>
<sequence>MQPKLSVHITPRSVNNLLDKLLSLRRIEYLAVDRELKIQEASLNVQEFAEIPEGIEQGKDVRDSFPELIGIEEILDDILEQKQPNFQLKSITRISTDGSILYLDLYVFGYKENFKPERLIIFCEDVTDSTSMQQIMVQSVNESSIEVTNLATARDYIEQILNSINDILLVTTASGKIKKVNKSTQLLFGYTEAELIGKPISMITANEELLRQVSQLPAELKNESWHQVKVLCQTKAALSLTVAFSCSTIETRVESKHSASETLQDFVYIGRDITEQQRTKKRQSAQYAVARIMSESGSLESATPKILQAICESLGWDLGELWTPVDEKESKLDGGNQQQKVKFLFATPDTPVEKVPFLLRVGVWWRGTEVGEFVENCQQITLDPGAGLPGVVWNTGYPQWITDILKDGNFIRSNLASKAKLTSAFGFPIRASGQIVGVMTFFCQKKQPSDEDLLQMMAAIGSQLGQFVKRKYAEKELQEAEASIRLLYEQEKRQSKKLVQQNLALEKTKLELESANRALQRLASVDGLTQIANRRCFDKTLQSEWLRMARNQEPLALILLDIDFFKLYNDHYGHQGGDECLKKVAEILERNAHRGGDLSARYGGEEFALILSQTDAKGAMRVAESIRNDLKIEAIPHQLSKVSQFVTASMGIASAVPSAELSVEWLIGEADRSLYQAKLEGRDRIIYLNPAILDN</sequence>
<evidence type="ECO:0000259" key="3">
    <source>
        <dbReference type="PROSITE" id="PS50887"/>
    </source>
</evidence>
<dbReference type="RefSeq" id="WP_340525034.1">
    <property type="nucleotide sequence ID" value="NZ_JBBLXS010000164.1"/>
</dbReference>
<dbReference type="CDD" id="cd00130">
    <property type="entry name" value="PAS"/>
    <property type="match status" value="1"/>
</dbReference>
<evidence type="ECO:0000313" key="5">
    <source>
        <dbReference type="Proteomes" id="UP001384579"/>
    </source>
</evidence>
<gene>
    <name evidence="4" type="ORF">WMG39_13895</name>
</gene>
<dbReference type="Gene3D" id="3.30.450.40">
    <property type="match status" value="1"/>
</dbReference>
<feature type="domain" description="GGDEF" evidence="3">
    <location>
        <begin position="553"/>
        <end position="690"/>
    </location>
</feature>
<dbReference type="Gene3D" id="3.30.70.270">
    <property type="match status" value="1"/>
</dbReference>
<dbReference type="InterPro" id="IPR043128">
    <property type="entry name" value="Rev_trsase/Diguanyl_cyclase"/>
</dbReference>
<feature type="domain" description="PAS" evidence="2">
    <location>
        <begin position="153"/>
        <end position="198"/>
    </location>
</feature>
<evidence type="ECO:0000256" key="1">
    <source>
        <dbReference type="SAM" id="Coils"/>
    </source>
</evidence>
<dbReference type="PROSITE" id="PS50112">
    <property type="entry name" value="PAS"/>
    <property type="match status" value="1"/>
</dbReference>
<keyword evidence="1" id="KW-0175">Coiled coil</keyword>
<dbReference type="Pfam" id="PF00990">
    <property type="entry name" value="GGDEF"/>
    <property type="match status" value="1"/>
</dbReference>
<dbReference type="InterPro" id="IPR029787">
    <property type="entry name" value="Nucleotide_cyclase"/>
</dbReference>
<dbReference type="GO" id="GO:0052621">
    <property type="term" value="F:diguanylate cyclase activity"/>
    <property type="evidence" value="ECO:0007669"/>
    <property type="project" value="UniProtKB-EC"/>
</dbReference>
<dbReference type="CDD" id="cd01949">
    <property type="entry name" value="GGDEF"/>
    <property type="match status" value="1"/>
</dbReference>
<dbReference type="SMART" id="SM00267">
    <property type="entry name" value="GGDEF"/>
    <property type="match status" value="1"/>
</dbReference>
<evidence type="ECO:0000259" key="2">
    <source>
        <dbReference type="PROSITE" id="PS50112"/>
    </source>
</evidence>
<keyword evidence="4" id="KW-0548">Nucleotidyltransferase</keyword>
<protein>
    <submittedName>
        <fullName evidence="4">Diguanylate cyclase</fullName>
        <ecNumber evidence="4">2.7.7.65</ecNumber>
    </submittedName>
</protein>
<dbReference type="NCBIfam" id="TIGR00254">
    <property type="entry name" value="GGDEF"/>
    <property type="match status" value="1"/>
</dbReference>
<dbReference type="SUPFAM" id="SSF55781">
    <property type="entry name" value="GAF domain-like"/>
    <property type="match status" value="1"/>
</dbReference>
<dbReference type="InterPro" id="IPR013767">
    <property type="entry name" value="PAS_fold"/>
</dbReference>
<dbReference type="EMBL" id="JBBLXS010000164">
    <property type="protein sequence ID" value="MEK0185929.1"/>
    <property type="molecule type" value="Genomic_DNA"/>
</dbReference>
<keyword evidence="5" id="KW-1185">Reference proteome</keyword>
<evidence type="ECO:0000313" key="4">
    <source>
        <dbReference type="EMBL" id="MEK0185929.1"/>
    </source>
</evidence>
<dbReference type="EC" id="2.7.7.65" evidence="4"/>
<dbReference type="Proteomes" id="UP001384579">
    <property type="component" value="Unassembled WGS sequence"/>
</dbReference>
<dbReference type="Pfam" id="PF00989">
    <property type="entry name" value="PAS"/>
    <property type="match status" value="1"/>
</dbReference>
<dbReference type="PANTHER" id="PTHR45138:SF9">
    <property type="entry name" value="DIGUANYLATE CYCLASE DGCM-RELATED"/>
    <property type="match status" value="1"/>
</dbReference>
<comment type="caution">
    <text evidence="4">The sequence shown here is derived from an EMBL/GenBank/DDBJ whole genome shotgun (WGS) entry which is preliminary data.</text>
</comment>
<reference evidence="4 5" key="1">
    <citation type="journal article" date="2020" name="Harmful Algae">
        <title>Molecular and morphological characterization of a novel dihydroanatoxin-a producing Microcoleus species (cyanobacteria) from the Russian River, California, USA.</title>
        <authorList>
            <person name="Conklin K.Y."/>
            <person name="Stancheva R."/>
            <person name="Otten T.G."/>
            <person name="Fadness R."/>
            <person name="Boyer G.L."/>
            <person name="Read B."/>
            <person name="Zhang X."/>
            <person name="Sheath R.G."/>
        </authorList>
    </citation>
    <scope>NUCLEOTIDE SEQUENCE [LARGE SCALE GENOMIC DNA]</scope>
    <source>
        <strain evidence="4 5">PTRS2</strain>
    </source>
</reference>
<dbReference type="InterPro" id="IPR050469">
    <property type="entry name" value="Diguanylate_Cyclase"/>
</dbReference>
<dbReference type="SMART" id="SM00091">
    <property type="entry name" value="PAS"/>
    <property type="match status" value="1"/>
</dbReference>
<proteinExistence type="predicted"/>
<dbReference type="SUPFAM" id="SSF55785">
    <property type="entry name" value="PYP-like sensor domain (PAS domain)"/>
    <property type="match status" value="1"/>
</dbReference>
<dbReference type="InterPro" id="IPR000014">
    <property type="entry name" value="PAS"/>
</dbReference>
<keyword evidence="4" id="KW-0808">Transferase</keyword>
<dbReference type="InterPro" id="IPR003018">
    <property type="entry name" value="GAF"/>
</dbReference>
<dbReference type="NCBIfam" id="TIGR00229">
    <property type="entry name" value="sensory_box"/>
    <property type="match status" value="1"/>
</dbReference>
<dbReference type="PANTHER" id="PTHR45138">
    <property type="entry name" value="REGULATORY COMPONENTS OF SENSORY TRANSDUCTION SYSTEM"/>
    <property type="match status" value="1"/>
</dbReference>
<dbReference type="InterPro" id="IPR029016">
    <property type="entry name" value="GAF-like_dom_sf"/>
</dbReference>
<feature type="coiled-coil region" evidence="1">
    <location>
        <begin position="470"/>
        <end position="525"/>
    </location>
</feature>
<accession>A0ABU8YNE1</accession>
<name>A0ABU8YNE1_9CYAN</name>
<dbReference type="InterPro" id="IPR000160">
    <property type="entry name" value="GGDEF_dom"/>
</dbReference>
<dbReference type="Pfam" id="PF13185">
    <property type="entry name" value="GAF_2"/>
    <property type="match status" value="1"/>
</dbReference>
<dbReference type="Gene3D" id="3.30.450.20">
    <property type="entry name" value="PAS domain"/>
    <property type="match status" value="1"/>
</dbReference>
<dbReference type="PROSITE" id="PS50887">
    <property type="entry name" value="GGDEF"/>
    <property type="match status" value="1"/>
</dbReference>
<organism evidence="4 5">
    <name type="scientific">Microcoleus anatoxicus PTRS2</name>
    <dbReference type="NCBI Taxonomy" id="2705321"/>
    <lineage>
        <taxon>Bacteria</taxon>
        <taxon>Bacillati</taxon>
        <taxon>Cyanobacteriota</taxon>
        <taxon>Cyanophyceae</taxon>
        <taxon>Oscillatoriophycideae</taxon>
        <taxon>Oscillatoriales</taxon>
        <taxon>Microcoleaceae</taxon>
        <taxon>Microcoleus</taxon>
        <taxon>Microcoleus anatoxicus</taxon>
    </lineage>
</organism>